<accession>A0A8H6XEY7</accession>
<evidence type="ECO:0000313" key="4">
    <source>
        <dbReference type="Proteomes" id="UP000623467"/>
    </source>
</evidence>
<protein>
    <recommendedName>
        <fullName evidence="5">Pentatricopeptide repeat-containing protein</fullName>
    </recommendedName>
</protein>
<dbReference type="Pfam" id="PF01535">
    <property type="entry name" value="PPR"/>
    <property type="match status" value="1"/>
</dbReference>
<name>A0A8H6XEY7_9AGAR</name>
<dbReference type="AlphaFoldDB" id="A0A8H6XEY7"/>
<reference evidence="3" key="1">
    <citation type="submission" date="2020-05" db="EMBL/GenBank/DDBJ databases">
        <title>Mycena genomes resolve the evolution of fungal bioluminescence.</title>
        <authorList>
            <person name="Tsai I.J."/>
        </authorList>
    </citation>
    <scope>NUCLEOTIDE SEQUENCE</scope>
    <source>
        <strain evidence="3">160909Yilan</strain>
    </source>
</reference>
<dbReference type="PANTHER" id="PTHR47938:SF35">
    <property type="entry name" value="PENTATRICOPEPTIDE REPEAT-CONTAINING PROTEIN 4, MITOCHONDRIAL-RELATED"/>
    <property type="match status" value="1"/>
</dbReference>
<dbReference type="InterPro" id="IPR011990">
    <property type="entry name" value="TPR-like_helical_dom_sf"/>
</dbReference>
<sequence>MDLLATSGRPPDLECIRAMLSHLPTYFGVTVTPELHSIVLAALLRQGYLPLAQQWLGNIHELPPHTKPTLDNFHTFLKGCPNHVADRLLRDIVVQKTRSAGVRPTNETFSILIRCIINNATHAKTSISPDVFNAIITDMKMLRLAADPGILALMVDYYVEHGFLTMAESVRINYALHFPDIMTPEEQQREEWHKQLAAASRESGVEHALALFRELTAQGCPAAPATFRAILSASKGVDDLLKVEEALGVPADASVYAVLVNNNIRLRQTSVALEIYNEAKKSGIVPVAGLVAPIIRSLASAHKKKPEAHNADLDTALSLYSDVDEAFPAPSPDSAAANDHSAHSNGPDIDIYTSLLRGLSLCSNIQTAQPIVDGLLADMKSRSIVPTAAIKTSILILEMRRADTLDEAFTRYRKSHSELTESGYIAVLHAFSRLSRNLGHPDLLHYYFQIADDMRRAGFRLTDRVYTDILQQLAEIAGQRKRAWQRSNEASIKTNLAHPQHPIPLNQLEDLLDAVRHIHNLVSLDKTIEPERIVWNQLMDTYQRLHSFPEAYRVWGDDAIVREIWSHRFRDLMADNYVFNMHNWNSYVECLCRMGQFSDALEVVFMHMGTSAQPVKPDTSTITIMLKFADTQIQRNTILKYVRRNLREIWEALPKDMDPRLEPDVQLPENADQNVDQPP</sequence>
<organism evidence="3 4">
    <name type="scientific">Mycena sanguinolenta</name>
    <dbReference type="NCBI Taxonomy" id="230812"/>
    <lineage>
        <taxon>Eukaryota</taxon>
        <taxon>Fungi</taxon>
        <taxon>Dikarya</taxon>
        <taxon>Basidiomycota</taxon>
        <taxon>Agaricomycotina</taxon>
        <taxon>Agaricomycetes</taxon>
        <taxon>Agaricomycetidae</taxon>
        <taxon>Agaricales</taxon>
        <taxon>Marasmiineae</taxon>
        <taxon>Mycenaceae</taxon>
        <taxon>Mycena</taxon>
    </lineage>
</organism>
<proteinExistence type="predicted"/>
<feature type="repeat" description="PPR" evidence="1">
    <location>
        <begin position="580"/>
        <end position="615"/>
    </location>
</feature>
<evidence type="ECO:0000313" key="3">
    <source>
        <dbReference type="EMBL" id="KAF7339321.1"/>
    </source>
</evidence>
<keyword evidence="4" id="KW-1185">Reference proteome</keyword>
<feature type="region of interest" description="Disordered" evidence="2">
    <location>
        <begin position="660"/>
        <end position="679"/>
    </location>
</feature>
<dbReference type="Gene3D" id="1.25.40.10">
    <property type="entry name" value="Tetratricopeptide repeat domain"/>
    <property type="match status" value="3"/>
</dbReference>
<evidence type="ECO:0008006" key="5">
    <source>
        <dbReference type="Google" id="ProtNLM"/>
    </source>
</evidence>
<dbReference type="InterPro" id="IPR002885">
    <property type="entry name" value="PPR_rpt"/>
</dbReference>
<dbReference type="PROSITE" id="PS51375">
    <property type="entry name" value="PPR"/>
    <property type="match status" value="2"/>
</dbReference>
<dbReference type="OrthoDB" id="185373at2759"/>
<evidence type="ECO:0000256" key="2">
    <source>
        <dbReference type="SAM" id="MobiDB-lite"/>
    </source>
</evidence>
<evidence type="ECO:0000256" key="1">
    <source>
        <dbReference type="PROSITE-ProRule" id="PRU00708"/>
    </source>
</evidence>
<gene>
    <name evidence="3" type="ORF">MSAN_02145700</name>
</gene>
<dbReference type="PANTHER" id="PTHR47938">
    <property type="entry name" value="RESPIRATORY COMPLEX I CHAPERONE (CIA84), PUTATIVE (AFU_ORTHOLOGUE AFUA_2G06020)-RELATED"/>
    <property type="match status" value="1"/>
</dbReference>
<dbReference type="EMBL" id="JACAZH010000031">
    <property type="protein sequence ID" value="KAF7339321.1"/>
    <property type="molecule type" value="Genomic_DNA"/>
</dbReference>
<comment type="caution">
    <text evidence="3">The sequence shown here is derived from an EMBL/GenBank/DDBJ whole genome shotgun (WGS) entry which is preliminary data.</text>
</comment>
<feature type="repeat" description="PPR" evidence="1">
    <location>
        <begin position="252"/>
        <end position="286"/>
    </location>
</feature>
<dbReference type="GO" id="GO:0003729">
    <property type="term" value="F:mRNA binding"/>
    <property type="evidence" value="ECO:0007669"/>
    <property type="project" value="TreeGrafter"/>
</dbReference>
<dbReference type="Proteomes" id="UP000623467">
    <property type="component" value="Unassembled WGS sequence"/>
</dbReference>